<keyword evidence="3" id="KW-0460">Magnesium</keyword>
<accession>A0ABV7KWY0</accession>
<dbReference type="SUPFAM" id="SSF56784">
    <property type="entry name" value="HAD-like"/>
    <property type="match status" value="1"/>
</dbReference>
<dbReference type="Pfam" id="PF12710">
    <property type="entry name" value="HAD"/>
    <property type="match status" value="1"/>
</dbReference>
<comment type="caution">
    <text evidence="5">The sequence shown here is derived from an EMBL/GenBank/DDBJ whole genome shotgun (WGS) entry which is preliminary data.</text>
</comment>
<evidence type="ECO:0000313" key="5">
    <source>
        <dbReference type="EMBL" id="MFC3226906.1"/>
    </source>
</evidence>
<name>A0ABV7KWY0_9PROT</name>
<dbReference type="InterPro" id="IPR050582">
    <property type="entry name" value="HAD-like_SerB"/>
</dbReference>
<protein>
    <submittedName>
        <fullName evidence="5">HAD family hydrolase</fullName>
    </submittedName>
</protein>
<keyword evidence="1" id="KW-0479">Metal-binding</keyword>
<keyword evidence="6" id="KW-1185">Reference proteome</keyword>
<feature type="region of interest" description="Disordered" evidence="4">
    <location>
        <begin position="1"/>
        <end position="25"/>
    </location>
</feature>
<dbReference type="Proteomes" id="UP001595528">
    <property type="component" value="Unassembled WGS sequence"/>
</dbReference>
<dbReference type="Gene3D" id="3.40.50.1000">
    <property type="entry name" value="HAD superfamily/HAD-like"/>
    <property type="match status" value="1"/>
</dbReference>
<dbReference type="NCBIfam" id="TIGR01488">
    <property type="entry name" value="HAD-SF-IB"/>
    <property type="match status" value="1"/>
</dbReference>
<evidence type="ECO:0000256" key="1">
    <source>
        <dbReference type="ARBA" id="ARBA00022723"/>
    </source>
</evidence>
<evidence type="ECO:0000313" key="6">
    <source>
        <dbReference type="Proteomes" id="UP001595528"/>
    </source>
</evidence>
<dbReference type="InterPro" id="IPR006385">
    <property type="entry name" value="HAD_hydro_SerB1"/>
</dbReference>
<evidence type="ECO:0000256" key="3">
    <source>
        <dbReference type="ARBA" id="ARBA00022842"/>
    </source>
</evidence>
<dbReference type="EMBL" id="JBHRTR010000018">
    <property type="protein sequence ID" value="MFC3226906.1"/>
    <property type="molecule type" value="Genomic_DNA"/>
</dbReference>
<dbReference type="NCBIfam" id="TIGR01490">
    <property type="entry name" value="HAD-SF-IB-hyp1"/>
    <property type="match status" value="1"/>
</dbReference>
<dbReference type="GO" id="GO:0016787">
    <property type="term" value="F:hydrolase activity"/>
    <property type="evidence" value="ECO:0007669"/>
    <property type="project" value="UniProtKB-KW"/>
</dbReference>
<evidence type="ECO:0000256" key="2">
    <source>
        <dbReference type="ARBA" id="ARBA00022801"/>
    </source>
</evidence>
<dbReference type="InterPro" id="IPR023214">
    <property type="entry name" value="HAD_sf"/>
</dbReference>
<gene>
    <name evidence="5" type="ORF">ACFOGJ_06680</name>
</gene>
<proteinExistence type="predicted"/>
<dbReference type="InterPro" id="IPR036412">
    <property type="entry name" value="HAD-like_sf"/>
</dbReference>
<dbReference type="RefSeq" id="WP_379899058.1">
    <property type="nucleotide sequence ID" value="NZ_JBHRTR010000018.1"/>
</dbReference>
<dbReference type="PANTHER" id="PTHR43344">
    <property type="entry name" value="PHOSPHOSERINE PHOSPHATASE"/>
    <property type="match status" value="1"/>
</dbReference>
<feature type="compositionally biased region" description="Basic and acidic residues" evidence="4">
    <location>
        <begin position="1"/>
        <end position="22"/>
    </location>
</feature>
<evidence type="ECO:0000256" key="4">
    <source>
        <dbReference type="SAM" id="MobiDB-lite"/>
    </source>
</evidence>
<dbReference type="PANTHER" id="PTHR43344:SF13">
    <property type="entry name" value="PHOSPHATASE RV3661-RELATED"/>
    <property type="match status" value="1"/>
</dbReference>
<keyword evidence="2 5" id="KW-0378">Hydrolase</keyword>
<organism evidence="5 6">
    <name type="scientific">Marinibaculum pumilum</name>
    <dbReference type="NCBI Taxonomy" id="1766165"/>
    <lineage>
        <taxon>Bacteria</taxon>
        <taxon>Pseudomonadati</taxon>
        <taxon>Pseudomonadota</taxon>
        <taxon>Alphaproteobacteria</taxon>
        <taxon>Rhodospirillales</taxon>
        <taxon>Rhodospirillaceae</taxon>
        <taxon>Marinibaculum</taxon>
    </lineage>
</organism>
<sequence length="260" mass="28192">MAEADRITRPDRMARGAPDRIAGHGIAEGRVGGERLVRGEAGLPASEHAGHGVLGSLPPSGTAEADRAAFFDFDATLTRRDTLFPWLILLRGRRRVYRAAAQALAGQAMGRTTGAEDMRGRVKAAFLRRLIAGIPVEEARAAALDLGRSIAWKSHIVAELHEHRRAGHRVVVASGSPMIVVQTIVSDRFGVDEVMATELEVVDGRLTGRLEGRNCIRTEKAARVADWLQAHGPFVQTFGYGNLPHDRPMLDLLDHGTIVP</sequence>
<reference evidence="6" key="1">
    <citation type="journal article" date="2019" name="Int. J. Syst. Evol. Microbiol.">
        <title>The Global Catalogue of Microorganisms (GCM) 10K type strain sequencing project: providing services to taxonomists for standard genome sequencing and annotation.</title>
        <authorList>
            <consortium name="The Broad Institute Genomics Platform"/>
            <consortium name="The Broad Institute Genome Sequencing Center for Infectious Disease"/>
            <person name="Wu L."/>
            <person name="Ma J."/>
        </authorList>
    </citation>
    <scope>NUCLEOTIDE SEQUENCE [LARGE SCALE GENOMIC DNA]</scope>
    <source>
        <strain evidence="6">KCTC 42964</strain>
    </source>
</reference>
<dbReference type="Gene3D" id="1.20.1440.100">
    <property type="entry name" value="SG protein - dephosphorylation function"/>
    <property type="match status" value="1"/>
</dbReference>